<sequence length="55" mass="5700">MNSLIKDIAELEAQTFEIVDVAELSQDEALTWSSCSTSSCCGTTSTSCGSTSSCA</sequence>
<reference evidence="1 2" key="1">
    <citation type="journal article" date="2013" name="Stand. Genomic Sci.">
        <title>Genomic Encyclopedia of Type Strains, Phase I: The one thousand microbial genomes (KMG-I) project.</title>
        <authorList>
            <person name="Kyrpides N.C."/>
            <person name="Woyke T."/>
            <person name="Eisen J.A."/>
            <person name="Garrity G."/>
            <person name="Lilburn T.G."/>
            <person name="Beck B.J."/>
            <person name="Whitman W.B."/>
            <person name="Hugenholtz P."/>
            <person name="Klenk H.P."/>
        </authorList>
    </citation>
    <scope>NUCLEOTIDE SEQUENCE [LARGE SCALE GENOMIC DNA]</scope>
    <source>
        <strain evidence="1 2">DSM 45044</strain>
    </source>
</reference>
<evidence type="ECO:0000313" key="2">
    <source>
        <dbReference type="Proteomes" id="UP000321617"/>
    </source>
</evidence>
<evidence type="ECO:0008006" key="3">
    <source>
        <dbReference type="Google" id="ProtNLM"/>
    </source>
</evidence>
<protein>
    <recommendedName>
        <fullName evidence="3">Thiazolylpeptide-type bacteriocin</fullName>
    </recommendedName>
</protein>
<evidence type="ECO:0000313" key="1">
    <source>
        <dbReference type="EMBL" id="TWJ15381.1"/>
    </source>
</evidence>
<dbReference type="AlphaFoldDB" id="A0A562VC42"/>
<accession>A0A562VC42</accession>
<organism evidence="1 2">
    <name type="scientific">Stackebrandtia albiflava</name>
    <dbReference type="NCBI Taxonomy" id="406432"/>
    <lineage>
        <taxon>Bacteria</taxon>
        <taxon>Bacillati</taxon>
        <taxon>Actinomycetota</taxon>
        <taxon>Actinomycetes</taxon>
        <taxon>Glycomycetales</taxon>
        <taxon>Glycomycetaceae</taxon>
        <taxon>Stackebrandtia</taxon>
    </lineage>
</organism>
<gene>
    <name evidence="1" type="ORF">LX16_1084</name>
</gene>
<dbReference type="EMBL" id="VLLL01000005">
    <property type="protein sequence ID" value="TWJ15381.1"/>
    <property type="molecule type" value="Genomic_DNA"/>
</dbReference>
<comment type="caution">
    <text evidence="1">The sequence shown here is derived from an EMBL/GenBank/DDBJ whole genome shotgun (WGS) entry which is preliminary data.</text>
</comment>
<dbReference type="RefSeq" id="WP_170283843.1">
    <property type="nucleotide sequence ID" value="NZ_BAABIJ010000001.1"/>
</dbReference>
<dbReference type="Proteomes" id="UP000321617">
    <property type="component" value="Unassembled WGS sequence"/>
</dbReference>
<name>A0A562VC42_9ACTN</name>
<keyword evidence="2" id="KW-1185">Reference proteome</keyword>
<proteinExistence type="predicted"/>